<keyword evidence="5" id="KW-1185">Reference proteome</keyword>
<feature type="region of interest" description="Disordered" evidence="3">
    <location>
        <begin position="174"/>
        <end position="202"/>
    </location>
</feature>
<evidence type="ECO:0000256" key="2">
    <source>
        <dbReference type="PROSITE-ProRule" id="PRU00317"/>
    </source>
</evidence>
<evidence type="ECO:0000256" key="1">
    <source>
        <dbReference type="ARBA" id="ARBA00022737"/>
    </source>
</evidence>
<feature type="repeat" description="Pumilio" evidence="2">
    <location>
        <begin position="63"/>
        <end position="101"/>
    </location>
</feature>
<sequence>MTLQLAPNNTPERLAQLLASMPPPLNIQPLISSNTADTITSAQCSGVPKQHSVPEERRKMVACMRARLVELASSRYGCRVLQKALDCEDIRLLIVSELLLGDPAQTLVNKHASHVWRLTPIQHAFENLEVDAKDGIVDELINNGSAVFGEVAKNQWGSYCIQHRRKEWALKEDGKATLDRIDPPPDHRNTKQSSTSNSHPQV</sequence>
<name>A0A9P7FM30_9AGAR</name>
<dbReference type="Gene3D" id="1.25.10.10">
    <property type="entry name" value="Leucine-rich Repeat Variant"/>
    <property type="match status" value="1"/>
</dbReference>
<evidence type="ECO:0000313" key="5">
    <source>
        <dbReference type="Proteomes" id="UP000717328"/>
    </source>
</evidence>
<dbReference type="SUPFAM" id="SSF48371">
    <property type="entry name" value="ARM repeat"/>
    <property type="match status" value="1"/>
</dbReference>
<dbReference type="GO" id="GO:0003723">
    <property type="term" value="F:RNA binding"/>
    <property type="evidence" value="ECO:0007669"/>
    <property type="project" value="InterPro"/>
</dbReference>
<dbReference type="OrthoDB" id="668540at2759"/>
<protein>
    <submittedName>
        <fullName evidence="4">Uncharacterized protein</fullName>
    </submittedName>
</protein>
<dbReference type="Proteomes" id="UP000717328">
    <property type="component" value="Unassembled WGS sequence"/>
</dbReference>
<dbReference type="Pfam" id="PF00806">
    <property type="entry name" value="PUF"/>
    <property type="match status" value="3"/>
</dbReference>
<comment type="caution">
    <text evidence="4">The sequence shown here is derived from an EMBL/GenBank/DDBJ whole genome shotgun (WGS) entry which is preliminary data.</text>
</comment>
<keyword evidence="1" id="KW-0677">Repeat</keyword>
<accession>A0A9P7FM30</accession>
<organism evidence="4 5">
    <name type="scientific">Sphagnurus paluster</name>
    <dbReference type="NCBI Taxonomy" id="117069"/>
    <lineage>
        <taxon>Eukaryota</taxon>
        <taxon>Fungi</taxon>
        <taxon>Dikarya</taxon>
        <taxon>Basidiomycota</taxon>
        <taxon>Agaricomycotina</taxon>
        <taxon>Agaricomycetes</taxon>
        <taxon>Agaricomycetidae</taxon>
        <taxon>Agaricales</taxon>
        <taxon>Tricholomatineae</taxon>
        <taxon>Lyophyllaceae</taxon>
        <taxon>Sphagnurus</taxon>
    </lineage>
</organism>
<dbReference type="AlphaFoldDB" id="A0A9P7FM30"/>
<gene>
    <name evidence="4" type="ORF">H0H81_002542</name>
</gene>
<feature type="compositionally biased region" description="Basic and acidic residues" evidence="3">
    <location>
        <begin position="174"/>
        <end position="189"/>
    </location>
</feature>
<dbReference type="PROSITE" id="PS50302">
    <property type="entry name" value="PUM"/>
    <property type="match status" value="1"/>
</dbReference>
<reference evidence="4" key="2">
    <citation type="submission" date="2021-10" db="EMBL/GenBank/DDBJ databases">
        <title>Phylogenomics reveals ancestral predisposition of the termite-cultivated fungus Termitomyces towards a domesticated lifestyle.</title>
        <authorList>
            <person name="Auxier B."/>
            <person name="Grum-Grzhimaylo A."/>
            <person name="Cardenas M.E."/>
            <person name="Lodge J.D."/>
            <person name="Laessoe T."/>
            <person name="Pedersen O."/>
            <person name="Smith M.E."/>
            <person name="Kuyper T.W."/>
            <person name="Franco-Molano E.A."/>
            <person name="Baroni T.J."/>
            <person name="Aanen D.K."/>
        </authorList>
    </citation>
    <scope>NUCLEOTIDE SEQUENCE</scope>
    <source>
        <strain evidence="4">D49</strain>
    </source>
</reference>
<proteinExistence type="predicted"/>
<evidence type="ECO:0000313" key="4">
    <source>
        <dbReference type="EMBL" id="KAG5634284.1"/>
    </source>
</evidence>
<dbReference type="InterPro" id="IPR011989">
    <property type="entry name" value="ARM-like"/>
</dbReference>
<reference evidence="4" key="1">
    <citation type="submission" date="2021-02" db="EMBL/GenBank/DDBJ databases">
        <authorList>
            <person name="Nieuwenhuis M."/>
            <person name="Van De Peppel L.J.J."/>
        </authorList>
    </citation>
    <scope>NUCLEOTIDE SEQUENCE</scope>
    <source>
        <strain evidence="4">D49</strain>
    </source>
</reference>
<dbReference type="InterPro" id="IPR001313">
    <property type="entry name" value="Pumilio_RNA-bd_rpt"/>
</dbReference>
<feature type="compositionally biased region" description="Polar residues" evidence="3">
    <location>
        <begin position="191"/>
        <end position="202"/>
    </location>
</feature>
<dbReference type="EMBL" id="JABCKI010006499">
    <property type="protein sequence ID" value="KAG5634284.1"/>
    <property type="molecule type" value="Genomic_DNA"/>
</dbReference>
<evidence type="ECO:0000256" key="3">
    <source>
        <dbReference type="SAM" id="MobiDB-lite"/>
    </source>
</evidence>
<dbReference type="SMART" id="SM00025">
    <property type="entry name" value="Pumilio"/>
    <property type="match status" value="2"/>
</dbReference>
<dbReference type="InterPro" id="IPR016024">
    <property type="entry name" value="ARM-type_fold"/>
</dbReference>